<proteinExistence type="inferred from homology"/>
<dbReference type="RefSeq" id="WP_166380142.1">
    <property type="nucleotide sequence ID" value="NZ_BAAATT010000033.1"/>
</dbReference>
<dbReference type="Pfam" id="PF06414">
    <property type="entry name" value="Zeta_toxin"/>
    <property type="match status" value="1"/>
</dbReference>
<feature type="domain" description="Zeta toxin" evidence="8">
    <location>
        <begin position="13"/>
        <end position="87"/>
    </location>
</feature>
<evidence type="ECO:0000256" key="3">
    <source>
        <dbReference type="ARBA" id="ARBA00022741"/>
    </source>
</evidence>
<keyword evidence="4" id="KW-0067">ATP-binding</keyword>
<comment type="similarity">
    <text evidence="1">Belongs to the zeta toxin family.</text>
</comment>
<reference evidence="9" key="1">
    <citation type="submission" date="2021-01" db="EMBL/GenBank/DDBJ databases">
        <title>Whole genome shotgun sequence of Catellatospora methionotrophica NBRC 14553.</title>
        <authorList>
            <person name="Komaki H."/>
            <person name="Tamura T."/>
        </authorList>
    </citation>
    <scope>NUCLEOTIDE SEQUENCE</scope>
    <source>
        <strain evidence="9">NBRC 14553</strain>
    </source>
</reference>
<evidence type="ECO:0000259" key="8">
    <source>
        <dbReference type="Pfam" id="PF06414"/>
    </source>
</evidence>
<keyword evidence="10" id="KW-1185">Reference proteome</keyword>
<keyword evidence="3" id="KW-0547">Nucleotide-binding</keyword>
<dbReference type="AlphaFoldDB" id="A0A8J3PCE2"/>
<dbReference type="GO" id="GO:0016301">
    <property type="term" value="F:kinase activity"/>
    <property type="evidence" value="ECO:0007669"/>
    <property type="project" value="InterPro"/>
</dbReference>
<comment type="catalytic activity">
    <reaction evidence="6">
        <text>UDP-N-acetyl-alpha-D-glucosamine + ATP = UDP-N-acetyl-alpha-D-glucosamine 3'-phosphate + ADP + H(+)</text>
        <dbReference type="Rhea" id="RHEA:32671"/>
        <dbReference type="ChEBI" id="CHEBI:15378"/>
        <dbReference type="ChEBI" id="CHEBI:30616"/>
        <dbReference type="ChEBI" id="CHEBI:57705"/>
        <dbReference type="ChEBI" id="CHEBI:64353"/>
        <dbReference type="ChEBI" id="CHEBI:456216"/>
        <dbReference type="EC" id="2.7.1.176"/>
    </reaction>
</comment>
<evidence type="ECO:0000313" key="10">
    <source>
        <dbReference type="Proteomes" id="UP000660339"/>
    </source>
</evidence>
<dbReference type="InterPro" id="IPR027417">
    <property type="entry name" value="P-loop_NTPase"/>
</dbReference>
<accession>A0A8J3PCE2</accession>
<dbReference type="SUPFAM" id="SSF52540">
    <property type="entry name" value="P-loop containing nucleoside triphosphate hydrolases"/>
    <property type="match status" value="1"/>
</dbReference>
<evidence type="ECO:0000313" key="9">
    <source>
        <dbReference type="EMBL" id="GIG12346.1"/>
    </source>
</evidence>
<dbReference type="EMBL" id="BONJ01000001">
    <property type="protein sequence ID" value="GIG12346.1"/>
    <property type="molecule type" value="Genomic_DNA"/>
</dbReference>
<evidence type="ECO:0000256" key="6">
    <source>
        <dbReference type="ARBA" id="ARBA00048178"/>
    </source>
</evidence>
<evidence type="ECO:0000256" key="2">
    <source>
        <dbReference type="ARBA" id="ARBA00011963"/>
    </source>
</evidence>
<evidence type="ECO:0000256" key="1">
    <source>
        <dbReference type="ARBA" id="ARBA00009104"/>
    </source>
</evidence>
<dbReference type="Gene3D" id="3.40.50.300">
    <property type="entry name" value="P-loop containing nucleotide triphosphate hydrolases"/>
    <property type="match status" value="1"/>
</dbReference>
<comment type="caution">
    <text evidence="9">The sequence shown here is derived from an EMBL/GenBank/DDBJ whole genome shotgun (WGS) entry which is preliminary data.</text>
</comment>
<organism evidence="9 10">
    <name type="scientific">Catellatospora methionotrophica</name>
    <dbReference type="NCBI Taxonomy" id="121620"/>
    <lineage>
        <taxon>Bacteria</taxon>
        <taxon>Bacillati</taxon>
        <taxon>Actinomycetota</taxon>
        <taxon>Actinomycetes</taxon>
        <taxon>Micromonosporales</taxon>
        <taxon>Micromonosporaceae</taxon>
        <taxon>Catellatospora</taxon>
    </lineage>
</organism>
<dbReference type="GO" id="GO:0005524">
    <property type="term" value="F:ATP binding"/>
    <property type="evidence" value="ECO:0007669"/>
    <property type="project" value="UniProtKB-KW"/>
</dbReference>
<dbReference type="EC" id="2.7.1.176" evidence="2"/>
<dbReference type="NCBIfam" id="NF005252">
    <property type="entry name" value="PRK06762.1-3"/>
    <property type="match status" value="1"/>
</dbReference>
<protein>
    <recommendedName>
        <fullName evidence="5">UDP-N-acetylglucosamine kinase</fullName>
        <ecNumber evidence="2">2.7.1.176</ecNumber>
    </recommendedName>
    <alternativeName>
        <fullName evidence="5">UDP-N-acetylglucosamine kinase</fullName>
    </alternativeName>
</protein>
<evidence type="ECO:0000256" key="5">
    <source>
        <dbReference type="ARBA" id="ARBA00032897"/>
    </source>
</evidence>
<evidence type="ECO:0000256" key="4">
    <source>
        <dbReference type="ARBA" id="ARBA00022840"/>
    </source>
</evidence>
<sequence>MRETDACGSTSTILVVIRGNSGAGKSSIARAVRLAYGRGCALVEQDHLRRIILREHDGPGGLAPDFIDATVRYLLDHGYHVVLEGILHAAKYGPTVRALIAAHRGVSSAYYLDIPFDETVRRHSTRPQVTEFTADQMRGWYRAGDVLGVDGEHVIGPTSTFGDSVALIAARSGLASASPRPDAEPAVTAPPPQRSEAGDERGS</sequence>
<dbReference type="InterPro" id="IPR010488">
    <property type="entry name" value="Zeta_toxin_domain"/>
</dbReference>
<name>A0A8J3PCE2_9ACTN</name>
<feature type="region of interest" description="Disordered" evidence="7">
    <location>
        <begin position="174"/>
        <end position="203"/>
    </location>
</feature>
<evidence type="ECO:0000256" key="7">
    <source>
        <dbReference type="SAM" id="MobiDB-lite"/>
    </source>
</evidence>
<dbReference type="Proteomes" id="UP000660339">
    <property type="component" value="Unassembled WGS sequence"/>
</dbReference>
<gene>
    <name evidence="9" type="ORF">Cme02nite_06780</name>
</gene>